<dbReference type="STRING" id="406100.SAMN04488052_103373"/>
<organism evidence="2 3">
    <name type="scientific">Aquisalimonas asiatica</name>
    <dbReference type="NCBI Taxonomy" id="406100"/>
    <lineage>
        <taxon>Bacteria</taxon>
        <taxon>Pseudomonadati</taxon>
        <taxon>Pseudomonadota</taxon>
        <taxon>Gammaproteobacteria</taxon>
        <taxon>Chromatiales</taxon>
        <taxon>Ectothiorhodospiraceae</taxon>
        <taxon>Aquisalimonas</taxon>
    </lineage>
</organism>
<feature type="transmembrane region" description="Helical" evidence="1">
    <location>
        <begin position="45"/>
        <end position="64"/>
    </location>
</feature>
<keyword evidence="1" id="KW-1133">Transmembrane helix</keyword>
<feature type="transmembrane region" description="Helical" evidence="1">
    <location>
        <begin position="5"/>
        <end position="25"/>
    </location>
</feature>
<dbReference type="EMBL" id="FOEG01000003">
    <property type="protein sequence ID" value="SEO85129.1"/>
    <property type="molecule type" value="Genomic_DNA"/>
</dbReference>
<keyword evidence="1" id="KW-0812">Transmembrane</keyword>
<proteinExistence type="predicted"/>
<evidence type="ECO:0000313" key="2">
    <source>
        <dbReference type="EMBL" id="SEO85129.1"/>
    </source>
</evidence>
<accession>A0A1H8T250</accession>
<feature type="transmembrane region" description="Helical" evidence="1">
    <location>
        <begin position="84"/>
        <end position="104"/>
    </location>
</feature>
<dbReference type="Proteomes" id="UP000199657">
    <property type="component" value="Unassembled WGS sequence"/>
</dbReference>
<sequence length="108" mass="12108">MGLRIWLVVIAAFAVVVAGSLWWHAAEEPTTIQARLAALAPALALFRWAGIAAVVAGWPVWVDWFGRQLSPEKRAHLKAYRWRIAGWLVVLELVLGQQLLARIVEVFQ</sequence>
<dbReference type="OrthoDB" id="5784914at2"/>
<protein>
    <submittedName>
        <fullName evidence="2">Uncharacterized protein</fullName>
    </submittedName>
</protein>
<evidence type="ECO:0000313" key="3">
    <source>
        <dbReference type="Proteomes" id="UP000199657"/>
    </source>
</evidence>
<dbReference type="RefSeq" id="WP_091642887.1">
    <property type="nucleotide sequence ID" value="NZ_FOEG01000003.1"/>
</dbReference>
<dbReference type="AlphaFoldDB" id="A0A1H8T250"/>
<name>A0A1H8T250_9GAMM</name>
<reference evidence="2 3" key="1">
    <citation type="submission" date="2016-10" db="EMBL/GenBank/DDBJ databases">
        <authorList>
            <person name="de Groot N.N."/>
        </authorList>
    </citation>
    <scope>NUCLEOTIDE SEQUENCE [LARGE SCALE GENOMIC DNA]</scope>
    <source>
        <strain evidence="2 3">CGMCC 1.6291</strain>
    </source>
</reference>
<evidence type="ECO:0000256" key="1">
    <source>
        <dbReference type="SAM" id="Phobius"/>
    </source>
</evidence>
<keyword evidence="3" id="KW-1185">Reference proteome</keyword>
<keyword evidence="1" id="KW-0472">Membrane</keyword>
<gene>
    <name evidence="2" type="ORF">SAMN04488052_103373</name>
</gene>